<dbReference type="Gene3D" id="3.90.550.10">
    <property type="entry name" value="Spore Coat Polysaccharide Biosynthesis Protein SpsA, Chain A"/>
    <property type="match status" value="1"/>
</dbReference>
<feature type="transmembrane region" description="Helical" evidence="4">
    <location>
        <begin position="6"/>
        <end position="32"/>
    </location>
</feature>
<evidence type="ECO:0000256" key="1">
    <source>
        <dbReference type="ARBA" id="ARBA00006739"/>
    </source>
</evidence>
<feature type="transmembrane region" description="Helical" evidence="4">
    <location>
        <begin position="330"/>
        <end position="348"/>
    </location>
</feature>
<gene>
    <name evidence="5" type="ORF">GA0116948_11481</name>
</gene>
<name>A0A1C4FI70_9BACT</name>
<reference evidence="5 6" key="1">
    <citation type="submission" date="2016-08" db="EMBL/GenBank/DDBJ databases">
        <authorList>
            <person name="Seilhamer J.J."/>
        </authorList>
    </citation>
    <scope>NUCLEOTIDE SEQUENCE [LARGE SCALE GENOMIC DNA]</scope>
    <source>
        <strain evidence="5 6">A37T2</strain>
    </source>
</reference>
<dbReference type="AlphaFoldDB" id="A0A1C4FI70"/>
<keyword evidence="4" id="KW-0472">Membrane</keyword>
<dbReference type="Proteomes" id="UP000242818">
    <property type="component" value="Unassembled WGS sequence"/>
</dbReference>
<dbReference type="Pfam" id="PF13641">
    <property type="entry name" value="Glyco_tranf_2_3"/>
    <property type="match status" value="1"/>
</dbReference>
<evidence type="ECO:0000313" key="6">
    <source>
        <dbReference type="Proteomes" id="UP000242818"/>
    </source>
</evidence>
<dbReference type="SUPFAM" id="SSF53448">
    <property type="entry name" value="Nucleotide-diphospho-sugar transferases"/>
    <property type="match status" value="1"/>
</dbReference>
<dbReference type="PANTHER" id="PTHR43630">
    <property type="entry name" value="POLY-BETA-1,6-N-ACETYL-D-GLUCOSAMINE SYNTHASE"/>
    <property type="match status" value="1"/>
</dbReference>
<evidence type="ECO:0000256" key="4">
    <source>
        <dbReference type="SAM" id="Phobius"/>
    </source>
</evidence>
<protein>
    <submittedName>
        <fullName evidence="5">Glycosyltransferase, catalytic subunit of cellulose synthase and poly-beta-1,6-N-acetylglucosamine synthase</fullName>
    </submittedName>
</protein>
<proteinExistence type="inferred from homology"/>
<organism evidence="5 6">
    <name type="scientific">Chitinophaga costaii</name>
    <dbReference type="NCBI Taxonomy" id="1335309"/>
    <lineage>
        <taxon>Bacteria</taxon>
        <taxon>Pseudomonadati</taxon>
        <taxon>Bacteroidota</taxon>
        <taxon>Chitinophagia</taxon>
        <taxon>Chitinophagales</taxon>
        <taxon>Chitinophagaceae</taxon>
        <taxon>Chitinophaga</taxon>
    </lineage>
</organism>
<evidence type="ECO:0000256" key="2">
    <source>
        <dbReference type="ARBA" id="ARBA00022676"/>
    </source>
</evidence>
<dbReference type="EMBL" id="FMAR01000014">
    <property type="protein sequence ID" value="SCC55554.1"/>
    <property type="molecule type" value="Genomic_DNA"/>
</dbReference>
<keyword evidence="2" id="KW-0328">Glycosyltransferase</keyword>
<dbReference type="InterPro" id="IPR029044">
    <property type="entry name" value="Nucleotide-diphossugar_trans"/>
</dbReference>
<keyword evidence="4" id="KW-1133">Transmembrane helix</keyword>
<dbReference type="PANTHER" id="PTHR43630:SF1">
    <property type="entry name" value="POLY-BETA-1,6-N-ACETYL-D-GLUCOSAMINE SYNTHASE"/>
    <property type="match status" value="1"/>
</dbReference>
<accession>A0A1C4FI70</accession>
<keyword evidence="3 5" id="KW-0808">Transferase</keyword>
<evidence type="ECO:0000256" key="3">
    <source>
        <dbReference type="ARBA" id="ARBA00022679"/>
    </source>
</evidence>
<comment type="similarity">
    <text evidence="1">Belongs to the glycosyltransferase 2 family.</text>
</comment>
<evidence type="ECO:0000313" key="5">
    <source>
        <dbReference type="EMBL" id="SCC55554.1"/>
    </source>
</evidence>
<keyword evidence="6" id="KW-1185">Reference proteome</keyword>
<feature type="transmembrane region" description="Helical" evidence="4">
    <location>
        <begin position="307"/>
        <end position="324"/>
    </location>
</feature>
<sequence>MSAVLYTFFIVLQVILLFYLLIPTFFLVLYWLKRLLGRKPRTWGALQLENTKEYSFAAIITAHKNLELVPPLVDSLLKQHYRNYKIYVVADACEEVTLHFDDPTVIILQPPTALNAKIKSIDYAINHFVEPHDALIIFDADNLVHPDYLAILNVYFNRGYRAVQTNMLPKNTDSLMARLDAAGNLYYNFIDRRMRMELGMSAHIWGLGIAIETALYKSILYQNFLGGFDKKVQADIVRQVPILAYAEDAIVYDEKIDSGAALEKQRTRWLYAYFKYFRYSVAVLWAGITRFSFNLFFFGLQLLRPPILLQLLAAALFFLINVVVSPTWAWYWVGTGVVFVLTFFGIVASMTRNKEIVNALYSLPLVLFHQLRALFNMKRATKAYLKTENSKVVYIQDLLNTKK</sequence>
<dbReference type="STRING" id="1335309.GA0116948_11481"/>
<dbReference type="RefSeq" id="WP_165798528.1">
    <property type="nucleotide sequence ID" value="NZ_FMAR01000014.1"/>
</dbReference>
<feature type="transmembrane region" description="Helical" evidence="4">
    <location>
        <begin position="276"/>
        <end position="300"/>
    </location>
</feature>
<keyword evidence="4" id="KW-0812">Transmembrane</keyword>
<dbReference type="GO" id="GO:0016757">
    <property type="term" value="F:glycosyltransferase activity"/>
    <property type="evidence" value="ECO:0007669"/>
    <property type="project" value="UniProtKB-KW"/>
</dbReference>